<sequence length="67" mass="7628">MELAGSLSYQCRRVDVNGFDRNGISMTGMSREMYDEETYNPFGYDVWGHSRAGLDVDLYDPLLVSLI</sequence>
<accession>A0A6G1L0Y0</accession>
<dbReference type="AlphaFoldDB" id="A0A6G1L0Y0"/>
<protein>
    <submittedName>
        <fullName evidence="1">Uncharacterized protein</fullName>
    </submittedName>
</protein>
<dbReference type="Proteomes" id="UP000799436">
    <property type="component" value="Unassembled WGS sequence"/>
</dbReference>
<dbReference type="EMBL" id="ML995869">
    <property type="protein sequence ID" value="KAF2766581.1"/>
    <property type="molecule type" value="Genomic_DNA"/>
</dbReference>
<name>A0A6G1L0Y0_9PEZI</name>
<organism evidence="1 2">
    <name type="scientific">Teratosphaeria nubilosa</name>
    <dbReference type="NCBI Taxonomy" id="161662"/>
    <lineage>
        <taxon>Eukaryota</taxon>
        <taxon>Fungi</taxon>
        <taxon>Dikarya</taxon>
        <taxon>Ascomycota</taxon>
        <taxon>Pezizomycotina</taxon>
        <taxon>Dothideomycetes</taxon>
        <taxon>Dothideomycetidae</taxon>
        <taxon>Mycosphaerellales</taxon>
        <taxon>Teratosphaeriaceae</taxon>
        <taxon>Teratosphaeria</taxon>
    </lineage>
</organism>
<reference evidence="1" key="1">
    <citation type="journal article" date="2020" name="Stud. Mycol.">
        <title>101 Dothideomycetes genomes: a test case for predicting lifestyles and emergence of pathogens.</title>
        <authorList>
            <person name="Haridas S."/>
            <person name="Albert R."/>
            <person name="Binder M."/>
            <person name="Bloem J."/>
            <person name="Labutti K."/>
            <person name="Salamov A."/>
            <person name="Andreopoulos B."/>
            <person name="Baker S."/>
            <person name="Barry K."/>
            <person name="Bills G."/>
            <person name="Bluhm B."/>
            <person name="Cannon C."/>
            <person name="Castanera R."/>
            <person name="Culley D."/>
            <person name="Daum C."/>
            <person name="Ezra D."/>
            <person name="Gonzalez J."/>
            <person name="Henrissat B."/>
            <person name="Kuo A."/>
            <person name="Liang C."/>
            <person name="Lipzen A."/>
            <person name="Lutzoni F."/>
            <person name="Magnuson J."/>
            <person name="Mondo S."/>
            <person name="Nolan M."/>
            <person name="Ohm R."/>
            <person name="Pangilinan J."/>
            <person name="Park H.-J."/>
            <person name="Ramirez L."/>
            <person name="Alfaro M."/>
            <person name="Sun H."/>
            <person name="Tritt A."/>
            <person name="Yoshinaga Y."/>
            <person name="Zwiers L.-H."/>
            <person name="Turgeon B."/>
            <person name="Goodwin S."/>
            <person name="Spatafora J."/>
            <person name="Crous P."/>
            <person name="Grigoriev I."/>
        </authorList>
    </citation>
    <scope>NUCLEOTIDE SEQUENCE</scope>
    <source>
        <strain evidence="1">CBS 116005</strain>
    </source>
</reference>
<evidence type="ECO:0000313" key="2">
    <source>
        <dbReference type="Proteomes" id="UP000799436"/>
    </source>
</evidence>
<proteinExistence type="predicted"/>
<keyword evidence="2" id="KW-1185">Reference proteome</keyword>
<evidence type="ECO:0000313" key="1">
    <source>
        <dbReference type="EMBL" id="KAF2766581.1"/>
    </source>
</evidence>
<gene>
    <name evidence="1" type="ORF">EJ03DRAFT_353836</name>
</gene>